<dbReference type="PANTHER" id="PTHR34294:SF1">
    <property type="entry name" value="TRANSCRIPTIONAL REGULATOR LSRR"/>
    <property type="match status" value="1"/>
</dbReference>
<dbReference type="InterPro" id="IPR037171">
    <property type="entry name" value="NagB/RpiA_transferase-like"/>
</dbReference>
<dbReference type="GO" id="GO:0030246">
    <property type="term" value="F:carbohydrate binding"/>
    <property type="evidence" value="ECO:0007669"/>
    <property type="project" value="InterPro"/>
</dbReference>
<accession>A0A543I238</accession>
<evidence type="ECO:0000313" key="6">
    <source>
        <dbReference type="EMBL" id="TQM64645.1"/>
    </source>
</evidence>
<evidence type="ECO:0000256" key="3">
    <source>
        <dbReference type="ARBA" id="ARBA00023125"/>
    </source>
</evidence>
<dbReference type="PANTHER" id="PTHR34294">
    <property type="entry name" value="TRANSCRIPTIONAL REGULATOR-RELATED"/>
    <property type="match status" value="1"/>
</dbReference>
<dbReference type="GO" id="GO:0003677">
    <property type="term" value="F:DNA binding"/>
    <property type="evidence" value="ECO:0007669"/>
    <property type="project" value="UniProtKB-KW"/>
</dbReference>
<organism evidence="6 7">
    <name type="scientific">Humibacillus xanthopallidus</name>
    <dbReference type="NCBI Taxonomy" id="412689"/>
    <lineage>
        <taxon>Bacteria</taxon>
        <taxon>Bacillati</taxon>
        <taxon>Actinomycetota</taxon>
        <taxon>Actinomycetes</taxon>
        <taxon>Micrococcales</taxon>
        <taxon>Intrasporangiaceae</taxon>
        <taxon>Humibacillus</taxon>
    </lineage>
</organism>
<comment type="similarity">
    <text evidence="1">Belongs to the SorC transcriptional regulatory family.</text>
</comment>
<protein>
    <submittedName>
        <fullName evidence="6">Transcriptional regulator</fullName>
    </submittedName>
</protein>
<evidence type="ECO:0000256" key="4">
    <source>
        <dbReference type="ARBA" id="ARBA00023163"/>
    </source>
</evidence>
<dbReference type="InterPro" id="IPR007324">
    <property type="entry name" value="Sugar-bd_dom_put"/>
</dbReference>
<dbReference type="Gene3D" id="1.10.10.10">
    <property type="entry name" value="Winged helix-like DNA-binding domain superfamily/Winged helix DNA-binding domain"/>
    <property type="match status" value="1"/>
</dbReference>
<evidence type="ECO:0000259" key="5">
    <source>
        <dbReference type="Pfam" id="PF04198"/>
    </source>
</evidence>
<dbReference type="Pfam" id="PF04198">
    <property type="entry name" value="Sugar-bind"/>
    <property type="match status" value="1"/>
</dbReference>
<dbReference type="SUPFAM" id="SSF100950">
    <property type="entry name" value="NagB/RpiA/CoA transferase-like"/>
    <property type="match status" value="1"/>
</dbReference>
<dbReference type="AlphaFoldDB" id="A0A543I238"/>
<dbReference type="Gene3D" id="3.40.50.1360">
    <property type="match status" value="1"/>
</dbReference>
<keyword evidence="7" id="KW-1185">Reference proteome</keyword>
<evidence type="ECO:0000256" key="2">
    <source>
        <dbReference type="ARBA" id="ARBA00023015"/>
    </source>
</evidence>
<keyword evidence="2" id="KW-0805">Transcription regulation</keyword>
<feature type="domain" description="Sugar-binding" evidence="5">
    <location>
        <begin position="72"/>
        <end position="318"/>
    </location>
</feature>
<evidence type="ECO:0000313" key="7">
    <source>
        <dbReference type="Proteomes" id="UP000316747"/>
    </source>
</evidence>
<comment type="caution">
    <text evidence="6">The sequence shown here is derived from an EMBL/GenBank/DDBJ whole genome shotgun (WGS) entry which is preliminary data.</text>
</comment>
<gene>
    <name evidence="6" type="ORF">FBY41_1020</name>
</gene>
<keyword evidence="3" id="KW-0238">DNA-binding</keyword>
<sequence>MGVRETGMERRGPAELVMAAAVARRHYLAGRSKIEIAEELGISRFKVARLLDFARERGMVRIEIVAEGDIDLDRSARLQETFGLRHAIVVDGTGLDFHTLSEHLGEATSRLLSEILVEGDVLGLPWARSIDLMTQSLRHLPPVDVVQLSGAMEVPGVNSSAVDIVRRAAQVTGGASSIFHAPLLLDSDVAASTIRRDGPVARGLAQAARVTTAVMGVGAWAPGLSTIYDAVSPADREECLAAGVVGEIGGRFFNARGELIEAPLSGRIITIGADELRAIPEVIGIVSGRPKAAAVGAALRGGLVNALVADVVHADALLDEAGATR</sequence>
<dbReference type="InterPro" id="IPR051054">
    <property type="entry name" value="SorC_transcr_regulators"/>
</dbReference>
<keyword evidence="4" id="KW-0804">Transcription</keyword>
<reference evidence="6 7" key="1">
    <citation type="submission" date="2019-06" db="EMBL/GenBank/DDBJ databases">
        <title>Genome sequencing of plant associated microbes to promote plant fitness in Sorghum bicolor and Oryza sativa.</title>
        <authorList>
            <person name="Coleman-Derr D."/>
        </authorList>
    </citation>
    <scope>NUCLEOTIDE SEQUENCE [LARGE SCALE GENOMIC DNA]</scope>
    <source>
        <strain evidence="6 7">KV-663</strain>
    </source>
</reference>
<evidence type="ECO:0000256" key="1">
    <source>
        <dbReference type="ARBA" id="ARBA00010466"/>
    </source>
</evidence>
<dbReference type="InterPro" id="IPR036388">
    <property type="entry name" value="WH-like_DNA-bd_sf"/>
</dbReference>
<dbReference type="EMBL" id="VFPM01000001">
    <property type="protein sequence ID" value="TQM64645.1"/>
    <property type="molecule type" value="Genomic_DNA"/>
</dbReference>
<name>A0A543I238_9MICO</name>
<proteinExistence type="inferred from homology"/>
<dbReference type="Proteomes" id="UP000316747">
    <property type="component" value="Unassembled WGS sequence"/>
</dbReference>